<proteinExistence type="predicted"/>
<dbReference type="AlphaFoldDB" id="A0A0E9S977"/>
<name>A0A0E9S977_ANGAN</name>
<protein>
    <submittedName>
        <fullName evidence="1">Uncharacterized protein</fullName>
    </submittedName>
</protein>
<dbReference type="EMBL" id="GBXM01071484">
    <property type="protein sequence ID" value="JAH37093.1"/>
    <property type="molecule type" value="Transcribed_RNA"/>
</dbReference>
<reference evidence="1" key="2">
    <citation type="journal article" date="2015" name="Fish Shellfish Immunol.">
        <title>Early steps in the European eel (Anguilla anguilla)-Vibrio vulnificus interaction in the gills: Role of the RtxA13 toxin.</title>
        <authorList>
            <person name="Callol A."/>
            <person name="Pajuelo D."/>
            <person name="Ebbesson L."/>
            <person name="Teles M."/>
            <person name="MacKenzie S."/>
            <person name="Amaro C."/>
        </authorList>
    </citation>
    <scope>NUCLEOTIDE SEQUENCE</scope>
</reference>
<accession>A0A0E9S977</accession>
<sequence>MPSNKCFYFILHIDNLWFSILSKFKLHFNWLSHFHRT</sequence>
<evidence type="ECO:0000313" key="1">
    <source>
        <dbReference type="EMBL" id="JAH37093.1"/>
    </source>
</evidence>
<reference evidence="1" key="1">
    <citation type="submission" date="2014-11" db="EMBL/GenBank/DDBJ databases">
        <authorList>
            <person name="Amaro Gonzalez C."/>
        </authorList>
    </citation>
    <scope>NUCLEOTIDE SEQUENCE</scope>
</reference>
<organism evidence="1">
    <name type="scientific">Anguilla anguilla</name>
    <name type="common">European freshwater eel</name>
    <name type="synonym">Muraena anguilla</name>
    <dbReference type="NCBI Taxonomy" id="7936"/>
    <lineage>
        <taxon>Eukaryota</taxon>
        <taxon>Metazoa</taxon>
        <taxon>Chordata</taxon>
        <taxon>Craniata</taxon>
        <taxon>Vertebrata</taxon>
        <taxon>Euteleostomi</taxon>
        <taxon>Actinopterygii</taxon>
        <taxon>Neopterygii</taxon>
        <taxon>Teleostei</taxon>
        <taxon>Anguilliformes</taxon>
        <taxon>Anguillidae</taxon>
        <taxon>Anguilla</taxon>
    </lineage>
</organism>